<sequence>MPLPVNRHDQWLTRLSHLFPPAHGYSITSHTLRTTNPGELALQYVELTVQRAAPAGVVLVLITAHPRDDSQPHPCTGTDPPDSFVSAEIARRKQLLWESWPVVVPDGVQVVGGVAVGAGCWGSPERVAFYTLDEGSPVELKECFRGWVADWDLAAEGEVWDFLEGVRFRGRVIGVGIGRERGEEGDVVESDTDTIVAENGDRDGDGDDDMEVVLLTL</sequence>
<dbReference type="EMBL" id="KZ821266">
    <property type="protein sequence ID" value="PYH41275.1"/>
    <property type="molecule type" value="Genomic_DNA"/>
</dbReference>
<proteinExistence type="predicted"/>
<accession>A0A318Z1W0</accession>
<dbReference type="AlphaFoldDB" id="A0A318Z1W0"/>
<reference evidence="1 2" key="1">
    <citation type="submission" date="2016-12" db="EMBL/GenBank/DDBJ databases">
        <title>The genomes of Aspergillus section Nigri reveals drivers in fungal speciation.</title>
        <authorList>
            <consortium name="DOE Joint Genome Institute"/>
            <person name="Vesth T.C."/>
            <person name="Nybo J."/>
            <person name="Theobald S."/>
            <person name="Brandl J."/>
            <person name="Frisvad J.C."/>
            <person name="Nielsen K.F."/>
            <person name="Lyhne E.K."/>
            <person name="Kogle M.E."/>
            <person name="Kuo A."/>
            <person name="Riley R."/>
            <person name="Clum A."/>
            <person name="Nolan M."/>
            <person name="Lipzen A."/>
            <person name="Salamov A."/>
            <person name="Henrissat B."/>
            <person name="Wiebenga A."/>
            <person name="De Vries R.P."/>
            <person name="Grigoriev I.V."/>
            <person name="Mortensen U.H."/>
            <person name="Andersen M.R."/>
            <person name="Baker S.E."/>
        </authorList>
    </citation>
    <scope>NUCLEOTIDE SEQUENCE [LARGE SCALE GENOMIC DNA]</scope>
    <source>
        <strain evidence="1 2">JOP 1030-1</strain>
    </source>
</reference>
<protein>
    <submittedName>
        <fullName evidence="1">Uncharacterized protein</fullName>
    </submittedName>
</protein>
<dbReference type="GeneID" id="37080021"/>
<evidence type="ECO:0000313" key="1">
    <source>
        <dbReference type="EMBL" id="PYH41275.1"/>
    </source>
</evidence>
<evidence type="ECO:0000313" key="2">
    <source>
        <dbReference type="Proteomes" id="UP000248349"/>
    </source>
</evidence>
<organism evidence="1 2">
    <name type="scientific">Aspergillus saccharolyticus JOP 1030-1</name>
    <dbReference type="NCBI Taxonomy" id="1450539"/>
    <lineage>
        <taxon>Eukaryota</taxon>
        <taxon>Fungi</taxon>
        <taxon>Dikarya</taxon>
        <taxon>Ascomycota</taxon>
        <taxon>Pezizomycotina</taxon>
        <taxon>Eurotiomycetes</taxon>
        <taxon>Eurotiomycetidae</taxon>
        <taxon>Eurotiales</taxon>
        <taxon>Aspergillaceae</taxon>
        <taxon>Aspergillus</taxon>
        <taxon>Aspergillus subgen. Circumdati</taxon>
    </lineage>
</organism>
<dbReference type="Proteomes" id="UP000248349">
    <property type="component" value="Unassembled WGS sequence"/>
</dbReference>
<dbReference type="RefSeq" id="XP_025427257.1">
    <property type="nucleotide sequence ID" value="XM_025578792.1"/>
</dbReference>
<gene>
    <name evidence="1" type="ORF">BP01DRAFT_407290</name>
</gene>
<name>A0A318Z1W0_9EURO</name>
<dbReference type="OrthoDB" id="4480799at2759"/>
<keyword evidence="2" id="KW-1185">Reference proteome</keyword>